<evidence type="ECO:0000313" key="9">
    <source>
        <dbReference type="Proteomes" id="UP000242447"/>
    </source>
</evidence>
<geneLocation type="plasmid" evidence="8">
    <name>unnamed1</name>
</geneLocation>
<dbReference type="InterPro" id="IPR013325">
    <property type="entry name" value="RNA_pol_sigma_r2"/>
</dbReference>
<dbReference type="InterPro" id="IPR036388">
    <property type="entry name" value="WH-like_DNA-bd_sf"/>
</dbReference>
<reference evidence="8 9" key="1">
    <citation type="submission" date="2017-02" db="EMBL/GenBank/DDBJ databases">
        <title>Ketogulonicigenium robustum SPU B003 Genome sequencing and assembly.</title>
        <authorList>
            <person name="Li Y."/>
            <person name="Liu L."/>
            <person name="Wang C."/>
            <person name="Zhang M."/>
            <person name="Zhang T."/>
            <person name="Zhang Y."/>
        </authorList>
    </citation>
    <scope>NUCLEOTIDE SEQUENCE [LARGE SCALE GENOMIC DNA]</scope>
    <source>
        <strain evidence="8 9">SPU_B003</strain>
        <plasmid evidence="8 9">unnamed1</plasmid>
    </source>
</reference>
<dbReference type="InterPro" id="IPR013324">
    <property type="entry name" value="RNA_pol_sigma_r3/r4-like"/>
</dbReference>
<keyword evidence="4" id="KW-0238">DNA-binding</keyword>
<evidence type="ECO:0000313" key="8">
    <source>
        <dbReference type="EMBL" id="ARO15936.1"/>
    </source>
</evidence>
<dbReference type="KEGG" id="kro:BVG79_p1000134"/>
<dbReference type="SUPFAM" id="SSF88946">
    <property type="entry name" value="Sigma2 domain of RNA polymerase sigma factors"/>
    <property type="match status" value="1"/>
</dbReference>
<dbReference type="Pfam" id="PF04542">
    <property type="entry name" value="Sigma70_r2"/>
    <property type="match status" value="1"/>
</dbReference>
<dbReference type="InterPro" id="IPR014284">
    <property type="entry name" value="RNA_pol_sigma-70_dom"/>
</dbReference>
<sequence length="152" mass="17303">MRHALRRRGIDAEAAADLTQDAFLRVILAQPSGDAPEHMRRAYLYKVARNLGINHVKRAALAVHVPLDTPEAEAAMPRAPDTETIIATRAELRAVQAALREMPDRHRRAFTLHRIEGWPIARIAREIDLSPSRTWEMIHEAYRMIILKTGDF</sequence>
<evidence type="ECO:0000256" key="4">
    <source>
        <dbReference type="ARBA" id="ARBA00023125"/>
    </source>
</evidence>
<dbReference type="AlphaFoldDB" id="A0A1W6P386"/>
<gene>
    <name evidence="8" type="primary">rpoE</name>
    <name evidence="8" type="ORF">BVG79_p1000134</name>
</gene>
<dbReference type="InterPro" id="IPR007627">
    <property type="entry name" value="RNA_pol_sigma70_r2"/>
</dbReference>
<keyword evidence="9" id="KW-1185">Reference proteome</keyword>
<feature type="domain" description="RNA polymerase sigma-70 region 2" evidence="6">
    <location>
        <begin position="3"/>
        <end position="59"/>
    </location>
</feature>
<evidence type="ECO:0000259" key="7">
    <source>
        <dbReference type="Pfam" id="PF08281"/>
    </source>
</evidence>
<evidence type="ECO:0000256" key="3">
    <source>
        <dbReference type="ARBA" id="ARBA00023082"/>
    </source>
</evidence>
<dbReference type="GO" id="GO:0016987">
    <property type="term" value="F:sigma factor activity"/>
    <property type="evidence" value="ECO:0007669"/>
    <property type="project" value="UniProtKB-KW"/>
</dbReference>
<dbReference type="GO" id="GO:0006352">
    <property type="term" value="P:DNA-templated transcription initiation"/>
    <property type="evidence" value="ECO:0007669"/>
    <property type="project" value="InterPro"/>
</dbReference>
<dbReference type="EMBL" id="CP019938">
    <property type="protein sequence ID" value="ARO15936.1"/>
    <property type="molecule type" value="Genomic_DNA"/>
</dbReference>
<keyword evidence="8" id="KW-0614">Plasmid</keyword>
<dbReference type="Gene3D" id="1.10.1740.10">
    <property type="match status" value="1"/>
</dbReference>
<evidence type="ECO:0000256" key="5">
    <source>
        <dbReference type="ARBA" id="ARBA00023163"/>
    </source>
</evidence>
<dbReference type="GO" id="GO:0003677">
    <property type="term" value="F:DNA binding"/>
    <property type="evidence" value="ECO:0007669"/>
    <property type="project" value="UniProtKB-KW"/>
</dbReference>
<dbReference type="PANTHER" id="PTHR43133:SF8">
    <property type="entry name" value="RNA POLYMERASE SIGMA FACTOR HI_1459-RELATED"/>
    <property type="match status" value="1"/>
</dbReference>
<keyword evidence="2" id="KW-0805">Transcription regulation</keyword>
<accession>A0A1W6P386</accession>
<dbReference type="NCBIfam" id="TIGR02937">
    <property type="entry name" value="sigma70-ECF"/>
    <property type="match status" value="1"/>
</dbReference>
<organism evidence="8 9">
    <name type="scientific">Ketogulonicigenium robustum</name>
    <dbReference type="NCBI Taxonomy" id="92947"/>
    <lineage>
        <taxon>Bacteria</taxon>
        <taxon>Pseudomonadati</taxon>
        <taxon>Pseudomonadota</taxon>
        <taxon>Alphaproteobacteria</taxon>
        <taxon>Rhodobacterales</taxon>
        <taxon>Roseobacteraceae</taxon>
        <taxon>Ketogulonicigenium</taxon>
    </lineage>
</organism>
<evidence type="ECO:0000256" key="2">
    <source>
        <dbReference type="ARBA" id="ARBA00023015"/>
    </source>
</evidence>
<dbReference type="Proteomes" id="UP000242447">
    <property type="component" value="Plasmid unnamed1"/>
</dbReference>
<protein>
    <submittedName>
        <fullName evidence="8">RNA polymerase sigma-70 factor, ECF subfamily</fullName>
    </submittedName>
</protein>
<evidence type="ECO:0000259" key="6">
    <source>
        <dbReference type="Pfam" id="PF04542"/>
    </source>
</evidence>
<keyword evidence="5" id="KW-0804">Transcription</keyword>
<comment type="similarity">
    <text evidence="1">Belongs to the sigma-70 factor family. ECF subfamily.</text>
</comment>
<dbReference type="InterPro" id="IPR013249">
    <property type="entry name" value="RNA_pol_sigma70_r4_t2"/>
</dbReference>
<evidence type="ECO:0000256" key="1">
    <source>
        <dbReference type="ARBA" id="ARBA00010641"/>
    </source>
</evidence>
<name>A0A1W6P386_9RHOB</name>
<keyword evidence="3" id="KW-0731">Sigma factor</keyword>
<dbReference type="SUPFAM" id="SSF88659">
    <property type="entry name" value="Sigma3 and sigma4 domains of RNA polymerase sigma factors"/>
    <property type="match status" value="1"/>
</dbReference>
<proteinExistence type="inferred from homology"/>
<dbReference type="PANTHER" id="PTHR43133">
    <property type="entry name" value="RNA POLYMERASE ECF-TYPE SIGMA FACTO"/>
    <property type="match status" value="1"/>
</dbReference>
<dbReference type="Pfam" id="PF08281">
    <property type="entry name" value="Sigma70_r4_2"/>
    <property type="match status" value="1"/>
</dbReference>
<dbReference type="Gene3D" id="1.10.10.10">
    <property type="entry name" value="Winged helix-like DNA-binding domain superfamily/Winged helix DNA-binding domain"/>
    <property type="match status" value="1"/>
</dbReference>
<feature type="domain" description="RNA polymerase sigma factor 70 region 4 type 2" evidence="7">
    <location>
        <begin position="93"/>
        <end position="143"/>
    </location>
</feature>
<dbReference type="InterPro" id="IPR039425">
    <property type="entry name" value="RNA_pol_sigma-70-like"/>
</dbReference>